<evidence type="ECO:0000256" key="8">
    <source>
        <dbReference type="ARBA" id="ARBA00023125"/>
    </source>
</evidence>
<keyword evidence="8 11" id="KW-0238">DNA-binding</keyword>
<evidence type="ECO:0000259" key="13">
    <source>
        <dbReference type="Pfam" id="PF21185"/>
    </source>
</evidence>
<dbReference type="EC" id="5.6.2.3" evidence="11"/>
<proteinExistence type="inferred from homology"/>
<keyword evidence="9 11" id="KW-0234">DNA repair</keyword>
<evidence type="ECO:0000313" key="14">
    <source>
        <dbReference type="EMBL" id="OFC70879.1"/>
    </source>
</evidence>
<dbReference type="STRING" id="1656094.BFC18_10535"/>
<evidence type="ECO:0000256" key="3">
    <source>
        <dbReference type="ARBA" id="ARBA00022763"/>
    </source>
</evidence>
<dbReference type="Pfam" id="PF13245">
    <property type="entry name" value="AAA_19"/>
    <property type="match status" value="1"/>
</dbReference>
<dbReference type="GO" id="GO:0009338">
    <property type="term" value="C:exodeoxyribonuclease V complex"/>
    <property type="evidence" value="ECO:0007669"/>
    <property type="project" value="InterPro"/>
</dbReference>
<organism evidence="14 15">
    <name type="scientific">Alteromonas confluentis</name>
    <dbReference type="NCBI Taxonomy" id="1656094"/>
    <lineage>
        <taxon>Bacteria</taxon>
        <taxon>Pseudomonadati</taxon>
        <taxon>Pseudomonadota</taxon>
        <taxon>Gammaproteobacteria</taxon>
        <taxon>Alteromonadales</taxon>
        <taxon>Alteromonadaceae</taxon>
        <taxon>Alteromonas/Salinimonas group</taxon>
        <taxon>Alteromonas</taxon>
    </lineage>
</organism>
<dbReference type="GO" id="GO:0017116">
    <property type="term" value="F:single-stranded DNA helicase activity"/>
    <property type="evidence" value="ECO:0007669"/>
    <property type="project" value="TreeGrafter"/>
</dbReference>
<evidence type="ECO:0000256" key="10">
    <source>
        <dbReference type="ARBA" id="ARBA00023235"/>
    </source>
</evidence>
<dbReference type="NCBIfam" id="TIGR01447">
    <property type="entry name" value="recD"/>
    <property type="match status" value="1"/>
</dbReference>
<evidence type="ECO:0000256" key="4">
    <source>
        <dbReference type="ARBA" id="ARBA00022801"/>
    </source>
</evidence>
<dbReference type="PANTHER" id="PTHR43788">
    <property type="entry name" value="DNA2/NAM7 HELICASE FAMILY MEMBER"/>
    <property type="match status" value="1"/>
</dbReference>
<comment type="miscellaneous">
    <text evidence="11">In the RecBCD complex, RecB has a slow 3'-5' helicase, an exonuclease activity and loads RecA onto ssDNA, RecD has a fast 5'-3' helicase activity, while RecC stimulates the ATPase and processivity of the RecB helicase and contributes to recognition of the Chi site.</text>
</comment>
<sequence length="620" mass="68681">MSTALRTQSDKRLSHLADIEAIDYYFACQFAEVTDATPFYLLVALSWHLRQGHTCLSLADIAGKRLFDDAEQNCEGVQFDDLTTLVKAARELSEQFGEPQQLIYHRGKLYTARYWQFELTVAEGVVSRTRQRAFSDDDYDRLHQVWPQLFPTMPMLEQDWQQVATACALTRDFAVINGGPGTGKTYTVARLLLALQAASDKPLTIKLAAPTGKAAQRLTESVSNSLHAISGDSIEGIKQRIVTEASTLHRLLGMRPFSIKPKHHTDNLIHCDVLIIDEASMVDLALMTRVFRALPASTSVYLVGDANQLPSVESGNVLEALTPDDDSHDLKVTDALAKHVHRLCPHLPGIAVDEHSLTTVFPLKVSQRYSGKLAEVAVAMRDGDSDRVLNLLTRTSEPVPGLMELEDVVLMPVQQGNGLRKLIKDSFAALSQANSPASALEAMNHCRWLTPVRNGEGGVNTLNEEIERVLQPNRMAGNNGHYIGRPIMVLENDYTQRLFNGDTGVIWPDDSQQLKAWFYDRHGELRAVSLSRLPAVQTVYAMTIHKSQGSEFRNVVMWLPPAQGKAASMVTRELIYTGLTRAKKGCVILAASERVSAVIQTRAVRHSGLAERIDEKWAGA</sequence>
<dbReference type="EMBL" id="MDHN01000021">
    <property type="protein sequence ID" value="OFC70879.1"/>
    <property type="molecule type" value="Genomic_DNA"/>
</dbReference>
<keyword evidence="2 11" id="KW-0547">Nucleotide-binding</keyword>
<dbReference type="RefSeq" id="WP_070125271.1">
    <property type="nucleotide sequence ID" value="NZ_MDHN01000021.1"/>
</dbReference>
<evidence type="ECO:0000256" key="6">
    <source>
        <dbReference type="ARBA" id="ARBA00022839"/>
    </source>
</evidence>
<keyword evidence="6 11" id="KW-0269">Exonuclease</keyword>
<keyword evidence="10 11" id="KW-0413">Isomerase</keyword>
<reference evidence="14 15" key="1">
    <citation type="submission" date="2016-08" db="EMBL/GenBank/DDBJ databases">
        <authorList>
            <person name="Seilhamer J.J."/>
        </authorList>
    </citation>
    <scope>NUCLEOTIDE SEQUENCE [LARGE SCALE GENOMIC DNA]</scope>
    <source>
        <strain evidence="14 15">KCTC 42603</strain>
    </source>
</reference>
<dbReference type="CDD" id="cd18809">
    <property type="entry name" value="SF1_C_RecD"/>
    <property type="match status" value="1"/>
</dbReference>
<accession>A0A1E7ZBJ3</accession>
<dbReference type="GO" id="GO:0000724">
    <property type="term" value="P:double-strand break repair via homologous recombination"/>
    <property type="evidence" value="ECO:0007669"/>
    <property type="project" value="UniProtKB-UniRule"/>
</dbReference>
<comment type="catalytic activity">
    <reaction evidence="11">
        <text>ATP + H2O = ADP + phosphate + H(+)</text>
        <dbReference type="Rhea" id="RHEA:13065"/>
        <dbReference type="ChEBI" id="CHEBI:15377"/>
        <dbReference type="ChEBI" id="CHEBI:15378"/>
        <dbReference type="ChEBI" id="CHEBI:30616"/>
        <dbReference type="ChEBI" id="CHEBI:43474"/>
        <dbReference type="ChEBI" id="CHEBI:456216"/>
        <dbReference type="EC" id="5.6.2.3"/>
    </reaction>
</comment>
<evidence type="ECO:0000256" key="11">
    <source>
        <dbReference type="HAMAP-Rule" id="MF_01487"/>
    </source>
</evidence>
<dbReference type="CDD" id="cd17933">
    <property type="entry name" value="DEXSc_RecD-like"/>
    <property type="match status" value="1"/>
</dbReference>
<dbReference type="PANTHER" id="PTHR43788:SF6">
    <property type="entry name" value="DNA HELICASE B"/>
    <property type="match status" value="1"/>
</dbReference>
<comment type="similarity">
    <text evidence="11">Belongs to the RecD family.</text>
</comment>
<dbReference type="GO" id="GO:0043139">
    <property type="term" value="F:5'-3' DNA helicase activity"/>
    <property type="evidence" value="ECO:0007669"/>
    <property type="project" value="UniProtKB-UniRule"/>
</dbReference>
<name>A0A1E7ZBJ3_9ALTE</name>
<dbReference type="InterPro" id="IPR050534">
    <property type="entry name" value="Coronavir_polyprotein_1ab"/>
</dbReference>
<keyword evidence="1 11" id="KW-0540">Nuclease</keyword>
<dbReference type="InterPro" id="IPR027417">
    <property type="entry name" value="P-loop_NTPase"/>
</dbReference>
<dbReference type="HAMAP" id="MF_01487">
    <property type="entry name" value="RecD"/>
    <property type="match status" value="1"/>
</dbReference>
<keyword evidence="7 11" id="KW-0067">ATP-binding</keyword>
<dbReference type="Gene3D" id="1.10.10.1020">
    <property type="entry name" value="RecBCD complex, subunit RecD, N-terminal domain"/>
    <property type="match status" value="1"/>
</dbReference>
<dbReference type="Gene3D" id="3.40.50.300">
    <property type="entry name" value="P-loop containing nucleotide triphosphate hydrolases"/>
    <property type="match status" value="3"/>
</dbReference>
<gene>
    <name evidence="11" type="primary">recD</name>
    <name evidence="14" type="ORF">BFC18_10535</name>
</gene>
<dbReference type="InterPro" id="IPR027785">
    <property type="entry name" value="UvrD-like_helicase_C"/>
</dbReference>
<dbReference type="GO" id="GO:0005524">
    <property type="term" value="F:ATP binding"/>
    <property type="evidence" value="ECO:0007669"/>
    <property type="project" value="UniProtKB-UniRule"/>
</dbReference>
<feature type="domain" description="UvrD-like helicase C-terminal" evidence="12">
    <location>
        <begin position="539"/>
        <end position="588"/>
    </location>
</feature>
<evidence type="ECO:0000256" key="1">
    <source>
        <dbReference type="ARBA" id="ARBA00022722"/>
    </source>
</evidence>
<dbReference type="GO" id="GO:0016887">
    <property type="term" value="F:ATP hydrolysis activity"/>
    <property type="evidence" value="ECO:0007669"/>
    <property type="project" value="RHEA"/>
</dbReference>
<dbReference type="GO" id="GO:0003677">
    <property type="term" value="F:DNA binding"/>
    <property type="evidence" value="ECO:0007669"/>
    <property type="project" value="UniProtKB-UniRule"/>
</dbReference>
<dbReference type="InterPro" id="IPR006344">
    <property type="entry name" value="RecD"/>
</dbReference>
<dbReference type="Proteomes" id="UP000175691">
    <property type="component" value="Unassembled WGS sequence"/>
</dbReference>
<dbReference type="SUPFAM" id="SSF52540">
    <property type="entry name" value="P-loop containing nucleoside triphosphate hydrolases"/>
    <property type="match status" value="2"/>
</dbReference>
<dbReference type="InterPro" id="IPR049550">
    <property type="entry name" value="RecD_N"/>
</dbReference>
<dbReference type="AlphaFoldDB" id="A0A1E7ZBJ3"/>
<evidence type="ECO:0000256" key="7">
    <source>
        <dbReference type="ARBA" id="ARBA00022840"/>
    </source>
</evidence>
<keyword evidence="15" id="KW-1185">Reference proteome</keyword>
<evidence type="ECO:0000256" key="2">
    <source>
        <dbReference type="ARBA" id="ARBA00022741"/>
    </source>
</evidence>
<dbReference type="Pfam" id="PF13538">
    <property type="entry name" value="UvrD_C_2"/>
    <property type="match status" value="1"/>
</dbReference>
<dbReference type="OrthoDB" id="9803432at2"/>
<evidence type="ECO:0000259" key="12">
    <source>
        <dbReference type="Pfam" id="PF13538"/>
    </source>
</evidence>
<keyword evidence="3 11" id="KW-0227">DNA damage</keyword>
<evidence type="ECO:0000256" key="9">
    <source>
        <dbReference type="ARBA" id="ARBA00023204"/>
    </source>
</evidence>
<comment type="function">
    <text evidence="11">A helicase/nuclease that prepares dsDNA breaks (DSB) for recombinational DNA repair. Binds to DSBs and unwinds DNA via a highly rapid and processive ATP-dependent bidirectional helicase activity. Unwinds dsDNA until it encounters a Chi (crossover hotspot instigator) sequence from the 3' direction. Cuts ssDNA a few nucleotides 3' to the Chi site. The properties and activities of the enzyme are changed at Chi. The Chi-altered holoenzyme produces a long 3'-ssDNA overhang and facilitates RecA-binding to the ssDNA for homologous DNA recombination and repair. Holoenzyme degrades any linearized DNA that is unable to undergo homologous recombination. In the holoenzyme this subunit has ssDNA-dependent ATPase and 5'-3' helicase activity. When added to pre-assembled RecBC greatly stimulates nuclease activity and augments holoenzyme processivity. Negatively regulates the RecA-loading ability of RecBCD.</text>
</comment>
<feature type="binding site" evidence="11">
    <location>
        <begin position="178"/>
        <end position="185"/>
    </location>
    <ligand>
        <name>ATP</name>
        <dbReference type="ChEBI" id="CHEBI:30616"/>
    </ligand>
</feature>
<dbReference type="Pfam" id="PF21185">
    <property type="entry name" value="RecD_N"/>
    <property type="match status" value="1"/>
</dbReference>
<protein>
    <recommendedName>
        <fullName evidence="11">RecBCD enzyme subunit RecD</fullName>
        <ecNumber evidence="11">5.6.2.3</ecNumber>
    </recommendedName>
    <alternativeName>
        <fullName evidence="11">DNA 5'-3' helicase subunit RecD</fullName>
    </alternativeName>
    <alternativeName>
        <fullName evidence="11">Exonuclease V subunit RecD</fullName>
        <shortName evidence="11">ExoV subunit RecD</shortName>
    </alternativeName>
    <alternativeName>
        <fullName evidence="11">Helicase/nuclease RecBCD subunit RecD</fullName>
    </alternativeName>
</protein>
<dbReference type="GO" id="GO:0008854">
    <property type="term" value="F:exodeoxyribonuclease V activity"/>
    <property type="evidence" value="ECO:0007669"/>
    <property type="project" value="InterPro"/>
</dbReference>
<comment type="caution">
    <text evidence="14">The sequence shown here is derived from an EMBL/GenBank/DDBJ whole genome shotgun (WGS) entry which is preliminary data.</text>
</comment>
<evidence type="ECO:0000313" key="15">
    <source>
        <dbReference type="Proteomes" id="UP000175691"/>
    </source>
</evidence>
<keyword evidence="4 11" id="KW-0378">Hydrolase</keyword>
<dbReference type="InterPro" id="IPR041851">
    <property type="entry name" value="RecD_N_sf"/>
</dbReference>
<comment type="subunit">
    <text evidence="11">Heterotrimer of RecB, RecC and RecD. All subunits contribute to DNA-binding.</text>
</comment>
<keyword evidence="5 11" id="KW-0347">Helicase</keyword>
<feature type="domain" description="RecBCD enzyme subunit RecD N-terminal" evidence="13">
    <location>
        <begin position="19"/>
        <end position="76"/>
    </location>
</feature>
<evidence type="ECO:0000256" key="5">
    <source>
        <dbReference type="ARBA" id="ARBA00022806"/>
    </source>
</evidence>